<dbReference type="OrthoDB" id="3565284at2759"/>
<gene>
    <name evidence="2" type="ORF">PAC_16984</name>
</gene>
<evidence type="ECO:0000313" key="2">
    <source>
        <dbReference type="EMBL" id="CZR67085.1"/>
    </source>
</evidence>
<dbReference type="AlphaFoldDB" id="A0A1L7XPZ2"/>
<organism evidence="2 3">
    <name type="scientific">Phialocephala subalpina</name>
    <dbReference type="NCBI Taxonomy" id="576137"/>
    <lineage>
        <taxon>Eukaryota</taxon>
        <taxon>Fungi</taxon>
        <taxon>Dikarya</taxon>
        <taxon>Ascomycota</taxon>
        <taxon>Pezizomycotina</taxon>
        <taxon>Leotiomycetes</taxon>
        <taxon>Helotiales</taxon>
        <taxon>Mollisiaceae</taxon>
        <taxon>Phialocephala</taxon>
        <taxon>Phialocephala fortinii species complex</taxon>
    </lineage>
</organism>
<keyword evidence="3" id="KW-1185">Reference proteome</keyword>
<name>A0A1L7XPZ2_9HELO</name>
<feature type="region of interest" description="Disordered" evidence="1">
    <location>
        <begin position="40"/>
        <end position="73"/>
    </location>
</feature>
<feature type="compositionally biased region" description="Low complexity" evidence="1">
    <location>
        <begin position="189"/>
        <end position="202"/>
    </location>
</feature>
<evidence type="ECO:0000256" key="1">
    <source>
        <dbReference type="SAM" id="MobiDB-lite"/>
    </source>
</evidence>
<reference evidence="2 3" key="1">
    <citation type="submission" date="2016-03" db="EMBL/GenBank/DDBJ databases">
        <authorList>
            <person name="Ploux O."/>
        </authorList>
    </citation>
    <scope>NUCLEOTIDE SEQUENCE [LARGE SCALE GENOMIC DNA]</scope>
    <source>
        <strain evidence="2 3">UAMH 11012</strain>
    </source>
</reference>
<feature type="compositionally biased region" description="Basic and acidic residues" evidence="1">
    <location>
        <begin position="264"/>
        <end position="294"/>
    </location>
</feature>
<accession>A0A1L7XPZ2</accession>
<dbReference type="STRING" id="576137.A0A1L7XPZ2"/>
<evidence type="ECO:0000313" key="3">
    <source>
        <dbReference type="Proteomes" id="UP000184330"/>
    </source>
</evidence>
<proteinExistence type="predicted"/>
<protein>
    <submittedName>
        <fullName evidence="2">Uncharacterized protein</fullName>
    </submittedName>
</protein>
<dbReference type="Proteomes" id="UP000184330">
    <property type="component" value="Unassembled WGS sequence"/>
</dbReference>
<sequence>MDLLKVVFQFGKRPRSESGDPIQVTYNSDHPAKQIKLKVEQAPNQIKQETDSKKRRQNKMTTKGSKNSGPNGLHAIRARVAEVSFGTTPTFPALLDKVHRILQTADPIPEDKIRIIVPCIVSHFKTDLSTAGPDYIKMALRNPYKKTFVKAIYDSITDRIHNEAMKVAQSASFQQGLLLHQQELEKQAQEQQAREQAAMQRQQELEQQVKENQARKQAAQEQQAREHHEIQQAARRCQQELEQAAPEKAAREQQAMHQAALRQQQEEERQIQERHAREQQQREAAAARERQAREEVALKRQRELEQREAGLRRQQELLQEALKQKAELVENWLKDIPFIFPFSKDDLDAVKELLEAEVSRMAAQPASGASPYVCHLCPDSKTGSIREFIGHMYDSHNLLFAEQDAKTNLSPFRCPGCPGKWLSRDSLLKHYKKEEACHLASRMRNQSLEL</sequence>
<feature type="compositionally biased region" description="Basic and acidic residues" evidence="1">
    <location>
        <begin position="203"/>
        <end position="214"/>
    </location>
</feature>
<feature type="region of interest" description="Disordered" evidence="1">
    <location>
        <begin position="188"/>
        <end position="294"/>
    </location>
</feature>
<feature type="compositionally biased region" description="Polar residues" evidence="1">
    <location>
        <begin position="59"/>
        <end position="70"/>
    </location>
</feature>
<dbReference type="EMBL" id="FJOG01000041">
    <property type="protein sequence ID" value="CZR67085.1"/>
    <property type="molecule type" value="Genomic_DNA"/>
</dbReference>